<reference evidence="7" key="1">
    <citation type="journal article" date="2019" name="Int. J. Syst. Evol. Microbiol.">
        <title>The Global Catalogue of Microorganisms (GCM) 10K type strain sequencing project: providing services to taxonomists for standard genome sequencing and annotation.</title>
        <authorList>
            <consortium name="The Broad Institute Genomics Platform"/>
            <consortium name="The Broad Institute Genome Sequencing Center for Infectious Disease"/>
            <person name="Wu L."/>
            <person name="Ma J."/>
        </authorList>
    </citation>
    <scope>NUCLEOTIDE SEQUENCE [LARGE SCALE GENOMIC DNA]</scope>
    <source>
        <strain evidence="7">CCUG 61696</strain>
    </source>
</reference>
<evidence type="ECO:0000256" key="3">
    <source>
        <dbReference type="ARBA" id="ARBA00023163"/>
    </source>
</evidence>
<accession>A0ABW3Z908</accession>
<dbReference type="Proteomes" id="UP001597171">
    <property type="component" value="Unassembled WGS sequence"/>
</dbReference>
<dbReference type="InterPro" id="IPR000595">
    <property type="entry name" value="cNMP-bd_dom"/>
</dbReference>
<dbReference type="Gene3D" id="1.10.10.10">
    <property type="entry name" value="Winged helix-like DNA-binding domain superfamily/Winged helix DNA-binding domain"/>
    <property type="match status" value="1"/>
</dbReference>
<keyword evidence="7" id="KW-1185">Reference proteome</keyword>
<dbReference type="InterPro" id="IPR018490">
    <property type="entry name" value="cNMP-bd_dom_sf"/>
</dbReference>
<comment type="caution">
    <text evidence="6">The sequence shown here is derived from an EMBL/GenBank/DDBJ whole genome shotgun (WGS) entry which is preliminary data.</text>
</comment>
<dbReference type="PANTHER" id="PTHR24567:SF74">
    <property type="entry name" value="HTH-TYPE TRANSCRIPTIONAL REGULATOR ARCR"/>
    <property type="match status" value="1"/>
</dbReference>
<dbReference type="InterPro" id="IPR036388">
    <property type="entry name" value="WH-like_DNA-bd_sf"/>
</dbReference>
<evidence type="ECO:0000256" key="2">
    <source>
        <dbReference type="ARBA" id="ARBA00023125"/>
    </source>
</evidence>
<sequence>MGVFGDREARAEARRPAATHPILAGLGPDGLARLRPFMRDERHDRGAVLADSRAPLRHVHFIVAGLVAVIARDTAGVGAEAGLVGPGGLIGVSAVLGAHPPFPRIAVAVTPGESLTVEIKAMENALATALALRQSVMAYAGTRINQSARICACAALHSVEQRLARWLLEAFDLAGPGALLVTHAQLSDLLGVRRASVTAGLQMLERDGAIACGRGRVELRDVSRLAARSCGCQPHASA</sequence>
<protein>
    <submittedName>
        <fullName evidence="6">Crp/Fnr family transcriptional regulator</fullName>
    </submittedName>
</protein>
<dbReference type="EMBL" id="JBHTMX010000122">
    <property type="protein sequence ID" value="MFD1332784.1"/>
    <property type="molecule type" value="Genomic_DNA"/>
</dbReference>
<feature type="domain" description="HTH crp-type" evidence="5">
    <location>
        <begin position="157"/>
        <end position="223"/>
    </location>
</feature>
<evidence type="ECO:0000259" key="4">
    <source>
        <dbReference type="PROSITE" id="PS50042"/>
    </source>
</evidence>
<evidence type="ECO:0000313" key="7">
    <source>
        <dbReference type="Proteomes" id="UP001597171"/>
    </source>
</evidence>
<dbReference type="Pfam" id="PF00027">
    <property type="entry name" value="cNMP_binding"/>
    <property type="match status" value="1"/>
</dbReference>
<dbReference type="SMART" id="SM00100">
    <property type="entry name" value="cNMP"/>
    <property type="match status" value="1"/>
</dbReference>
<name>A0ABW3Z908_9HYPH</name>
<keyword evidence="3" id="KW-0804">Transcription</keyword>
<feature type="domain" description="Cyclic nucleotide-binding" evidence="4">
    <location>
        <begin position="22"/>
        <end position="110"/>
    </location>
</feature>
<dbReference type="Pfam" id="PF13545">
    <property type="entry name" value="HTH_Crp_2"/>
    <property type="match status" value="1"/>
</dbReference>
<dbReference type="PROSITE" id="PS51063">
    <property type="entry name" value="HTH_CRP_2"/>
    <property type="match status" value="1"/>
</dbReference>
<dbReference type="PANTHER" id="PTHR24567">
    <property type="entry name" value="CRP FAMILY TRANSCRIPTIONAL REGULATORY PROTEIN"/>
    <property type="match status" value="1"/>
</dbReference>
<organism evidence="6 7">
    <name type="scientific">Methylopila musalis</name>
    <dbReference type="NCBI Taxonomy" id="1134781"/>
    <lineage>
        <taxon>Bacteria</taxon>
        <taxon>Pseudomonadati</taxon>
        <taxon>Pseudomonadota</taxon>
        <taxon>Alphaproteobacteria</taxon>
        <taxon>Hyphomicrobiales</taxon>
        <taxon>Methylopilaceae</taxon>
        <taxon>Methylopila</taxon>
    </lineage>
</organism>
<dbReference type="InterPro" id="IPR050397">
    <property type="entry name" value="Env_Response_Regulators"/>
</dbReference>
<proteinExistence type="predicted"/>
<dbReference type="CDD" id="cd00038">
    <property type="entry name" value="CAP_ED"/>
    <property type="match status" value="1"/>
</dbReference>
<dbReference type="InterPro" id="IPR036390">
    <property type="entry name" value="WH_DNA-bd_sf"/>
</dbReference>
<dbReference type="InterPro" id="IPR014710">
    <property type="entry name" value="RmlC-like_jellyroll"/>
</dbReference>
<evidence type="ECO:0000259" key="5">
    <source>
        <dbReference type="PROSITE" id="PS51063"/>
    </source>
</evidence>
<dbReference type="SUPFAM" id="SSF51206">
    <property type="entry name" value="cAMP-binding domain-like"/>
    <property type="match status" value="1"/>
</dbReference>
<dbReference type="Gene3D" id="2.60.120.10">
    <property type="entry name" value="Jelly Rolls"/>
    <property type="match status" value="1"/>
</dbReference>
<dbReference type="PROSITE" id="PS50042">
    <property type="entry name" value="CNMP_BINDING_3"/>
    <property type="match status" value="1"/>
</dbReference>
<gene>
    <name evidence="6" type="ORF">ACFQ4O_12330</name>
</gene>
<dbReference type="InterPro" id="IPR012318">
    <property type="entry name" value="HTH_CRP"/>
</dbReference>
<dbReference type="SUPFAM" id="SSF46785">
    <property type="entry name" value="Winged helix' DNA-binding domain"/>
    <property type="match status" value="1"/>
</dbReference>
<evidence type="ECO:0000256" key="1">
    <source>
        <dbReference type="ARBA" id="ARBA00023015"/>
    </source>
</evidence>
<keyword evidence="1" id="KW-0805">Transcription regulation</keyword>
<keyword evidence="2" id="KW-0238">DNA-binding</keyword>
<dbReference type="RefSeq" id="WP_378775991.1">
    <property type="nucleotide sequence ID" value="NZ_JBHTMX010000122.1"/>
</dbReference>
<evidence type="ECO:0000313" key="6">
    <source>
        <dbReference type="EMBL" id="MFD1332784.1"/>
    </source>
</evidence>